<evidence type="ECO:0000259" key="4">
    <source>
        <dbReference type="Pfam" id="PF00535"/>
    </source>
</evidence>
<evidence type="ECO:0000256" key="2">
    <source>
        <dbReference type="ARBA" id="ARBA00022679"/>
    </source>
</evidence>
<dbReference type="GO" id="GO:0016758">
    <property type="term" value="F:hexosyltransferase activity"/>
    <property type="evidence" value="ECO:0007669"/>
    <property type="project" value="UniProtKB-ARBA"/>
</dbReference>
<dbReference type="InterPro" id="IPR001173">
    <property type="entry name" value="Glyco_trans_2-like"/>
</dbReference>
<accession>A0A6C0Y5H3</accession>
<protein>
    <submittedName>
        <fullName evidence="5">Glycosyltransferase family 2 protein</fullName>
    </submittedName>
</protein>
<keyword evidence="3" id="KW-0812">Transmembrane</keyword>
<sequence length="265" mass="30903">MSKKISVLIPTYKPDWYLERCLKSIEEQTLDKKYFKVYIALNGPKKGYEDLIVGLLKQYSFEYAYFYIAKAGVSNARNLMIEMSVEDYITFVDDDDVLSCNYLEQLLLKVTPFEISVSNVRLFSQIPEDSHPNYIGKSFTTLNQRETSLFKTRKFFSSPCAKLVHRGLIADHRFNTKLKIGEDSLFMAEISKRVRAVNKTDLSACYYVYVREGSASRSKIEPIDEFKRLSYLIILYSCMLFKGYNIPFILSRIVASMKHFKRVFK</sequence>
<reference evidence="5 6" key="1">
    <citation type="submission" date="2019-09" db="EMBL/GenBank/DDBJ databases">
        <title>Non-baumannii Acinetobacter spp. carrying blaNDM-1 isolated in China.</title>
        <authorList>
            <person name="Cui C."/>
            <person name="Chen C."/>
            <person name="Sun J."/>
            <person name="Liu Y."/>
        </authorList>
    </citation>
    <scope>NUCLEOTIDE SEQUENCE [LARGE SCALE GENOMIC DNA]</scope>
    <source>
        <strain evidence="5 6">B18</strain>
    </source>
</reference>
<name>A0A6C0Y5H3_9GAMM</name>
<evidence type="ECO:0000256" key="1">
    <source>
        <dbReference type="ARBA" id="ARBA00022676"/>
    </source>
</evidence>
<evidence type="ECO:0000313" key="6">
    <source>
        <dbReference type="Proteomes" id="UP000503440"/>
    </source>
</evidence>
<keyword evidence="1" id="KW-0328">Glycosyltransferase</keyword>
<evidence type="ECO:0000256" key="3">
    <source>
        <dbReference type="SAM" id="Phobius"/>
    </source>
</evidence>
<organism evidence="5 6">
    <name type="scientific">Acinetobacter indicus</name>
    <dbReference type="NCBI Taxonomy" id="756892"/>
    <lineage>
        <taxon>Bacteria</taxon>
        <taxon>Pseudomonadati</taxon>
        <taxon>Pseudomonadota</taxon>
        <taxon>Gammaproteobacteria</taxon>
        <taxon>Moraxellales</taxon>
        <taxon>Moraxellaceae</taxon>
        <taxon>Acinetobacter</taxon>
    </lineage>
</organism>
<dbReference type="Gene3D" id="3.90.550.10">
    <property type="entry name" value="Spore Coat Polysaccharide Biosynthesis Protein SpsA, Chain A"/>
    <property type="match status" value="1"/>
</dbReference>
<dbReference type="EMBL" id="CP044455">
    <property type="protein sequence ID" value="QIC71517.1"/>
    <property type="molecule type" value="Genomic_DNA"/>
</dbReference>
<dbReference type="Pfam" id="PF00535">
    <property type="entry name" value="Glycos_transf_2"/>
    <property type="match status" value="1"/>
</dbReference>
<keyword evidence="2 5" id="KW-0808">Transferase</keyword>
<dbReference type="SUPFAM" id="SSF53448">
    <property type="entry name" value="Nucleotide-diphospho-sugar transferases"/>
    <property type="match status" value="1"/>
</dbReference>
<dbReference type="CDD" id="cd00761">
    <property type="entry name" value="Glyco_tranf_GTA_type"/>
    <property type="match status" value="1"/>
</dbReference>
<dbReference type="PANTHER" id="PTHR22916:SF51">
    <property type="entry name" value="GLYCOSYLTRANSFERASE EPSH-RELATED"/>
    <property type="match status" value="1"/>
</dbReference>
<feature type="transmembrane region" description="Helical" evidence="3">
    <location>
        <begin position="229"/>
        <end position="255"/>
    </location>
</feature>
<dbReference type="RefSeq" id="WP_163146254.1">
    <property type="nucleotide sequence ID" value="NZ_CP044455.1"/>
</dbReference>
<feature type="domain" description="Glycosyltransferase 2-like" evidence="4">
    <location>
        <begin position="6"/>
        <end position="169"/>
    </location>
</feature>
<proteinExistence type="predicted"/>
<keyword evidence="3" id="KW-0472">Membrane</keyword>
<dbReference type="Proteomes" id="UP000503440">
    <property type="component" value="Chromosome"/>
</dbReference>
<dbReference type="InterPro" id="IPR029044">
    <property type="entry name" value="Nucleotide-diphossugar_trans"/>
</dbReference>
<evidence type="ECO:0000313" key="5">
    <source>
        <dbReference type="EMBL" id="QIC71517.1"/>
    </source>
</evidence>
<dbReference type="PANTHER" id="PTHR22916">
    <property type="entry name" value="GLYCOSYLTRANSFERASE"/>
    <property type="match status" value="1"/>
</dbReference>
<gene>
    <name evidence="5" type="ORF">FSC09_14500</name>
</gene>
<keyword evidence="3" id="KW-1133">Transmembrane helix</keyword>
<dbReference type="AlphaFoldDB" id="A0A6C0Y5H3"/>